<organism evidence="2">
    <name type="scientific">Chromera velia CCMP2878</name>
    <dbReference type="NCBI Taxonomy" id="1169474"/>
    <lineage>
        <taxon>Eukaryota</taxon>
        <taxon>Sar</taxon>
        <taxon>Alveolata</taxon>
        <taxon>Colpodellida</taxon>
        <taxon>Chromeraceae</taxon>
        <taxon>Chromera</taxon>
    </lineage>
</organism>
<keyword evidence="1" id="KW-0732">Signal</keyword>
<dbReference type="EMBL" id="CDMZ01003478">
    <property type="protein sequence ID" value="CEM46530.1"/>
    <property type="molecule type" value="Genomic_DNA"/>
</dbReference>
<protein>
    <submittedName>
        <fullName evidence="2">Uncharacterized protein</fullName>
    </submittedName>
</protein>
<sequence>MTSLRVLRAICLVIVLLTDLSSARRVRNSSRFRLRSPPTATEKNSPRVTMLSLRRFGGWLKEHKSTFLTPLAIGAATATAISVSLYMLQDSLIYLSRRYGSADENAVAAFNGQMEKIGRPPVEPLSFTVPSVGAQRSFWIPPATSVPCASTSSSSSGIGEKETRGRVSVWILQGGNAMVALDWLAFLPYLLQRPSIEVQDEVPKEATGFLLVDYPSYGDCEGTPSPATCGETAETALLTLLEGLKEGNGSLGGVSEVELNFFGHSIGSASVRLDGGS</sequence>
<evidence type="ECO:0000256" key="1">
    <source>
        <dbReference type="SAM" id="SignalP"/>
    </source>
</evidence>
<dbReference type="AlphaFoldDB" id="A0A0G4HQC8"/>
<gene>
    <name evidence="2" type="ORF">Cvel_30194</name>
</gene>
<evidence type="ECO:0000313" key="2">
    <source>
        <dbReference type="EMBL" id="CEM46530.1"/>
    </source>
</evidence>
<dbReference type="VEuPathDB" id="CryptoDB:Cvel_30194"/>
<proteinExistence type="predicted"/>
<reference evidence="2" key="1">
    <citation type="submission" date="2014-11" db="EMBL/GenBank/DDBJ databases">
        <authorList>
            <person name="Otto D Thomas"/>
            <person name="Naeem Raeece"/>
        </authorList>
    </citation>
    <scope>NUCLEOTIDE SEQUENCE</scope>
</reference>
<name>A0A0G4HQC8_9ALVE</name>
<feature type="signal peptide" evidence="1">
    <location>
        <begin position="1"/>
        <end position="23"/>
    </location>
</feature>
<feature type="chain" id="PRO_5005192252" evidence="1">
    <location>
        <begin position="24"/>
        <end position="277"/>
    </location>
</feature>
<accession>A0A0G4HQC8</accession>